<keyword evidence="2" id="KW-1185">Reference proteome</keyword>
<dbReference type="OrthoDB" id="9757917at2"/>
<comment type="caution">
    <text evidence="1">The sequence shown here is derived from an EMBL/GenBank/DDBJ whole genome shotgun (WGS) entry which is preliminary data.</text>
</comment>
<accession>F5J3Y1</accession>
<reference evidence="1 2" key="1">
    <citation type="submission" date="2011-04" db="EMBL/GenBank/DDBJ databases">
        <title>The Genome Sequence of Dysgonomonas gadei ATCC BAA-286.</title>
        <authorList>
            <consortium name="The Broad Institute Genome Sequencing Platform"/>
            <person name="Earl A."/>
            <person name="Ward D."/>
            <person name="Feldgarden M."/>
            <person name="Gevers D."/>
            <person name="Pudlo N."/>
            <person name="Martens E."/>
            <person name="Allen-Vercoe E."/>
            <person name="Young S.K."/>
            <person name="Zeng Q."/>
            <person name="Gargeya S."/>
            <person name="Fitzgerald M."/>
            <person name="Haas B."/>
            <person name="Abouelleil A."/>
            <person name="Alvarado L."/>
            <person name="Arachchi H.M."/>
            <person name="Berlin A."/>
            <person name="Brown A."/>
            <person name="Chapman S.B."/>
            <person name="Chen Z."/>
            <person name="Dunbar C."/>
            <person name="Freedman E."/>
            <person name="Gearin G."/>
            <person name="Gellesch M."/>
            <person name="Goldberg J."/>
            <person name="Griggs A."/>
            <person name="Gujja S."/>
            <person name="Heiman D."/>
            <person name="Howarth C."/>
            <person name="Larson L."/>
            <person name="Lui A."/>
            <person name="MacDonald P.J.P."/>
            <person name="Mehta T."/>
            <person name="Montmayeur A."/>
            <person name="Murphy C."/>
            <person name="Neiman D."/>
            <person name="Pearson M."/>
            <person name="Priest M."/>
            <person name="Roberts A."/>
            <person name="Saif S."/>
            <person name="Shea T."/>
            <person name="Shenoy N."/>
            <person name="Sisk P."/>
            <person name="Stolte C."/>
            <person name="Sykes S."/>
            <person name="Yandava C."/>
            <person name="Wortman J."/>
            <person name="Nusbaum C."/>
            <person name="Birren B."/>
        </authorList>
    </citation>
    <scope>NUCLEOTIDE SEQUENCE [LARGE SCALE GENOMIC DNA]</scope>
    <source>
        <strain evidence="1 2">ATCC BAA-286</strain>
    </source>
</reference>
<sequence length="143" mass="16745">MKYPFLIYLKNKTSQEYEYKRDISAVTRTDNGYSITFSNGRSYSYGADKVKYYPFISTCENVRIYENGKLNKTYNIVDKCGPYLIFRDSDNCSYSVKENGDIEIYNIKKDIVQAESVIDYFKEIPKRTGEVSFDILSEHLVHN</sequence>
<name>F5J3Y1_9BACT</name>
<dbReference type="AlphaFoldDB" id="F5J3Y1"/>
<dbReference type="RefSeq" id="WP_006801584.1">
    <property type="nucleotide sequence ID" value="NZ_GL891995.1"/>
</dbReference>
<gene>
    <name evidence="1" type="ORF">HMPREF9455_04048</name>
</gene>
<protein>
    <submittedName>
        <fullName evidence="1">Uncharacterized protein</fullName>
    </submittedName>
</protein>
<evidence type="ECO:0000313" key="1">
    <source>
        <dbReference type="EMBL" id="EGJ99552.1"/>
    </source>
</evidence>
<dbReference type="EMBL" id="ADLV01000057">
    <property type="protein sequence ID" value="EGJ99552.1"/>
    <property type="molecule type" value="Genomic_DNA"/>
</dbReference>
<dbReference type="STRING" id="742766.HMPREF9455_04048"/>
<organism evidence="1 2">
    <name type="scientific">Dysgonomonas gadei ATCC BAA-286</name>
    <dbReference type="NCBI Taxonomy" id="742766"/>
    <lineage>
        <taxon>Bacteria</taxon>
        <taxon>Pseudomonadati</taxon>
        <taxon>Bacteroidota</taxon>
        <taxon>Bacteroidia</taxon>
        <taxon>Bacteroidales</taxon>
        <taxon>Dysgonomonadaceae</taxon>
        <taxon>Dysgonomonas</taxon>
    </lineage>
</organism>
<dbReference type="Proteomes" id="UP000004913">
    <property type="component" value="Unassembled WGS sequence"/>
</dbReference>
<proteinExistence type="predicted"/>
<dbReference type="HOGENOM" id="CLU_1803082_0_0_10"/>
<evidence type="ECO:0000313" key="2">
    <source>
        <dbReference type="Proteomes" id="UP000004913"/>
    </source>
</evidence>